<gene>
    <name evidence="1" type="ORF">NCTC12020_00832</name>
</gene>
<organism evidence="1 2">
    <name type="scientific">Veillonella criceti</name>
    <dbReference type="NCBI Taxonomy" id="103891"/>
    <lineage>
        <taxon>Bacteria</taxon>
        <taxon>Bacillati</taxon>
        <taxon>Bacillota</taxon>
        <taxon>Negativicutes</taxon>
        <taxon>Veillonellales</taxon>
        <taxon>Veillonellaceae</taxon>
        <taxon>Veillonella</taxon>
    </lineage>
</organism>
<dbReference type="RefSeq" id="WP_115310045.1">
    <property type="nucleotide sequence ID" value="NZ_UHIO01000001.1"/>
</dbReference>
<protein>
    <recommendedName>
        <fullName evidence="3">Phage protein, HK97 gp10 family</fullName>
    </recommendedName>
</protein>
<proteinExistence type="predicted"/>
<dbReference type="AlphaFoldDB" id="A0A380NJ67"/>
<dbReference type="OrthoDB" id="1625439at2"/>
<evidence type="ECO:0008006" key="3">
    <source>
        <dbReference type="Google" id="ProtNLM"/>
    </source>
</evidence>
<evidence type="ECO:0000313" key="1">
    <source>
        <dbReference type="EMBL" id="SUP42253.1"/>
    </source>
</evidence>
<sequence length="139" mass="15849">MEFLERIQSNLESRLQSAMQISVKEVQEYARQNHNFKTRTGEAERSITSSVSGSGGHWEGIVGTNREITVYLHEGTKERIITPTHKMALRWTAGGRFIFAKRVNHPGTLADRFITNALQEKKEDIINRFDKSVSVAFKV</sequence>
<accession>A0A380NJ67</accession>
<evidence type="ECO:0000313" key="2">
    <source>
        <dbReference type="Proteomes" id="UP000255367"/>
    </source>
</evidence>
<name>A0A380NJ67_9FIRM</name>
<reference evidence="1 2" key="1">
    <citation type="submission" date="2018-06" db="EMBL/GenBank/DDBJ databases">
        <authorList>
            <consortium name="Pathogen Informatics"/>
            <person name="Doyle S."/>
        </authorList>
    </citation>
    <scope>NUCLEOTIDE SEQUENCE [LARGE SCALE GENOMIC DNA]</scope>
    <source>
        <strain evidence="1 2">NCTC12020</strain>
    </source>
</reference>
<keyword evidence="2" id="KW-1185">Reference proteome</keyword>
<dbReference type="Proteomes" id="UP000255367">
    <property type="component" value="Unassembled WGS sequence"/>
</dbReference>
<dbReference type="EMBL" id="UHIO01000001">
    <property type="protein sequence ID" value="SUP42253.1"/>
    <property type="molecule type" value="Genomic_DNA"/>
</dbReference>